<name>A0A2T4USZ6_9MICO</name>
<accession>A0A2T4USZ6</accession>
<dbReference type="Proteomes" id="UP000241085">
    <property type="component" value="Unassembled WGS sequence"/>
</dbReference>
<dbReference type="AlphaFoldDB" id="A0A2T4USZ6"/>
<dbReference type="EMBL" id="PZPL01000001">
    <property type="protein sequence ID" value="PTL72659.1"/>
    <property type="molecule type" value="Genomic_DNA"/>
</dbReference>
<dbReference type="Pfam" id="PF00534">
    <property type="entry name" value="Glycos_transf_1"/>
    <property type="match status" value="1"/>
</dbReference>
<evidence type="ECO:0000313" key="3">
    <source>
        <dbReference type="EMBL" id="PTL72659.1"/>
    </source>
</evidence>
<evidence type="ECO:0000313" key="4">
    <source>
        <dbReference type="Proteomes" id="UP000241085"/>
    </source>
</evidence>
<dbReference type="Gene3D" id="3.40.50.2000">
    <property type="entry name" value="Glycogen Phosphorylase B"/>
    <property type="match status" value="2"/>
</dbReference>
<feature type="domain" description="Glycosyl transferase family 1" evidence="2">
    <location>
        <begin position="202"/>
        <end position="296"/>
    </location>
</feature>
<reference evidence="3 4" key="1">
    <citation type="submission" date="2018-03" db="EMBL/GenBank/DDBJ databases">
        <title>Bacteriophage NCPPB3778 and a type I-E CRISPR drive the evolution of the US Biological Select Agent, Rathayibacter toxicus.</title>
        <authorList>
            <person name="Davis E.W.II."/>
            <person name="Tabima J.F."/>
            <person name="Weisberg A.J."/>
            <person name="Dantas Lopes L."/>
            <person name="Wiseman M.S."/>
            <person name="Wiseman M.S."/>
            <person name="Pupko T."/>
            <person name="Belcher M.S."/>
            <person name="Sechler A.J."/>
            <person name="Tancos M.A."/>
            <person name="Schroeder B.K."/>
            <person name="Murray T.D."/>
            <person name="Luster D.G."/>
            <person name="Schneider W.L."/>
            <person name="Rogers E."/>
            <person name="Andreote F.D."/>
            <person name="Grunwald N.J."/>
            <person name="Putnam M.L."/>
            <person name="Chang J.H."/>
        </authorList>
    </citation>
    <scope>NUCLEOTIDE SEQUENCE [LARGE SCALE GENOMIC DNA]</scope>
    <source>
        <strain evidence="3 4">DSM 15933</strain>
    </source>
</reference>
<proteinExistence type="predicted"/>
<evidence type="ECO:0000256" key="1">
    <source>
        <dbReference type="ARBA" id="ARBA00022679"/>
    </source>
</evidence>
<protein>
    <recommendedName>
        <fullName evidence="2">Glycosyl transferase family 1 domain-containing protein</fullName>
    </recommendedName>
</protein>
<dbReference type="InterPro" id="IPR001296">
    <property type="entry name" value="Glyco_trans_1"/>
</dbReference>
<keyword evidence="1" id="KW-0808">Transferase</keyword>
<gene>
    <name evidence="3" type="ORF">C1I63_07230</name>
</gene>
<dbReference type="SUPFAM" id="SSF53756">
    <property type="entry name" value="UDP-Glycosyltransferase/glycogen phosphorylase"/>
    <property type="match status" value="1"/>
</dbReference>
<keyword evidence="4" id="KW-1185">Reference proteome</keyword>
<sequence>MAEPAPLRILSDTWYGRVVGADVAGTSTSALRRWRTTVRMCLRSRDYDLVLTSEGTRRIGGVVVLAGFLALTGRRKLVLTEFMPSSVRPGLKGAAAVRLYRLLLGRAVARIQVMTAWEREEYIERFRIPPERIAHVPFYWFDDRLPPAEPSVRSGAMASGRNSCDWETFFAALGELGVPLTAVCDRRDVERARGAATPGSTVLVEVPREEHDRLLSSSELYVLALKDTRKSTGHVRLASAATRGTPVIASDVRGIRGYEHLAVAVVPPGRPDELAETAARLLGDPAGLRARAEEVGRIARSRPYSRYVEEMRSFILGSPIRPTVR</sequence>
<organism evidence="3 4">
    <name type="scientific">Rathayibacter caricis DSM 15933</name>
    <dbReference type="NCBI Taxonomy" id="1328867"/>
    <lineage>
        <taxon>Bacteria</taxon>
        <taxon>Bacillati</taxon>
        <taxon>Actinomycetota</taxon>
        <taxon>Actinomycetes</taxon>
        <taxon>Micrococcales</taxon>
        <taxon>Microbacteriaceae</taxon>
        <taxon>Rathayibacter</taxon>
    </lineage>
</organism>
<comment type="caution">
    <text evidence="3">The sequence shown here is derived from an EMBL/GenBank/DDBJ whole genome shotgun (WGS) entry which is preliminary data.</text>
</comment>
<evidence type="ECO:0000259" key="2">
    <source>
        <dbReference type="Pfam" id="PF00534"/>
    </source>
</evidence>
<dbReference type="GO" id="GO:0016757">
    <property type="term" value="F:glycosyltransferase activity"/>
    <property type="evidence" value="ECO:0007669"/>
    <property type="project" value="InterPro"/>
</dbReference>